<feature type="transmembrane region" description="Helical" evidence="5">
    <location>
        <begin position="324"/>
        <end position="344"/>
    </location>
</feature>
<keyword evidence="2 5" id="KW-0812">Transmembrane</keyword>
<protein>
    <recommendedName>
        <fullName evidence="8">Mn2+/Fe2+ NRAMP family transporter</fullName>
    </recommendedName>
</protein>
<comment type="subcellular location">
    <subcellularLocation>
        <location evidence="1">Membrane</location>
        <topology evidence="1">Multi-pass membrane protein</topology>
    </subcellularLocation>
</comment>
<dbReference type="GO" id="GO:0016020">
    <property type="term" value="C:membrane"/>
    <property type="evidence" value="ECO:0007669"/>
    <property type="project" value="UniProtKB-SubCell"/>
</dbReference>
<evidence type="ECO:0000313" key="7">
    <source>
        <dbReference type="Proteomes" id="UP001155500"/>
    </source>
</evidence>
<feature type="transmembrane region" description="Helical" evidence="5">
    <location>
        <begin position="225"/>
        <end position="250"/>
    </location>
</feature>
<dbReference type="GO" id="GO:0046873">
    <property type="term" value="F:metal ion transmembrane transporter activity"/>
    <property type="evidence" value="ECO:0007669"/>
    <property type="project" value="InterPro"/>
</dbReference>
<feature type="transmembrane region" description="Helical" evidence="5">
    <location>
        <begin position="283"/>
        <end position="304"/>
    </location>
</feature>
<comment type="caution">
    <text evidence="6">The sequence shown here is derived from an EMBL/GenBank/DDBJ whole genome shotgun (WGS) entry which is preliminary data.</text>
</comment>
<gene>
    <name evidence="6" type="ORF">A6A20_07745</name>
</gene>
<accession>A0A9X4SKW1</accession>
<proteinExistence type="predicted"/>
<dbReference type="RefSeq" id="WP_279572898.1">
    <property type="nucleotide sequence ID" value="NZ_LWID01000001.1"/>
</dbReference>
<feature type="transmembrane region" description="Helical" evidence="5">
    <location>
        <begin position="118"/>
        <end position="137"/>
    </location>
</feature>
<feature type="transmembrane region" description="Helical" evidence="5">
    <location>
        <begin position="149"/>
        <end position="167"/>
    </location>
</feature>
<evidence type="ECO:0000256" key="2">
    <source>
        <dbReference type="ARBA" id="ARBA00022692"/>
    </source>
</evidence>
<evidence type="ECO:0000256" key="4">
    <source>
        <dbReference type="ARBA" id="ARBA00023136"/>
    </source>
</evidence>
<keyword evidence="7" id="KW-1185">Reference proteome</keyword>
<evidence type="ECO:0008006" key="8">
    <source>
        <dbReference type="Google" id="ProtNLM"/>
    </source>
</evidence>
<dbReference type="Pfam" id="PF01566">
    <property type="entry name" value="Nramp"/>
    <property type="match status" value="1"/>
</dbReference>
<keyword evidence="3 5" id="KW-1133">Transmembrane helix</keyword>
<dbReference type="Proteomes" id="UP001155500">
    <property type="component" value="Unassembled WGS sequence"/>
</dbReference>
<dbReference type="InterPro" id="IPR001046">
    <property type="entry name" value="NRAMP_fam"/>
</dbReference>
<keyword evidence="4 5" id="KW-0472">Membrane</keyword>
<evidence type="ECO:0000313" key="6">
    <source>
        <dbReference type="EMBL" id="MDG6895514.1"/>
    </source>
</evidence>
<name>A0A9X4SKW1_9PAST</name>
<evidence type="ECO:0000256" key="1">
    <source>
        <dbReference type="ARBA" id="ARBA00004141"/>
    </source>
</evidence>
<dbReference type="AlphaFoldDB" id="A0A9X4SKW1"/>
<organism evidence="6 7">
    <name type="scientific">Volucribacter amazonae</name>
    <dbReference type="NCBI Taxonomy" id="256731"/>
    <lineage>
        <taxon>Bacteria</taxon>
        <taxon>Pseudomonadati</taxon>
        <taxon>Pseudomonadota</taxon>
        <taxon>Gammaproteobacteria</taxon>
        <taxon>Pasteurellales</taxon>
        <taxon>Pasteurellaceae</taxon>
        <taxon>Volucribacter</taxon>
    </lineage>
</organism>
<sequence>MNNQRQNKPFNLSALGPGILMASAAVGGSHLISSTQAGALYGWQLVLLVIVVNLLKYPFIRFGMHYTLDSNKTLLEGYLEKGRFYLWIFFILNVFSTVICVAAVVILSAAIVSFVLPIPMPILTWTVLLLSFAILLLGKYRLLDSLSKLMMITISITTVVAVVIALFKGNPTAADYVAPSPWQLSELAFLVALMGWMPAPIEISAMSSMWVIAKRRNTPVSYRDGIFDFNVGYISTAVLAVIFLALGVLVQYGQNVPIQMGGGQYVSQLINMYSSTIGEWSKGLIAIIAFMCIFGTTLTIADGYARTNIESLRLLLNKQQRKPVYINLALLLSFIGAGAMIFVFNNSLGAMLTFAMIGSFVLAPFFALLNLLLVLKGKHKVRGWLLWLSIIGMIYLVLFSLFFIVYQFGWLTL</sequence>
<feature type="transmembrane region" description="Helical" evidence="5">
    <location>
        <begin position="350"/>
        <end position="373"/>
    </location>
</feature>
<reference evidence="6" key="1">
    <citation type="submission" date="2016-03" db="EMBL/GenBank/DDBJ databases">
        <title>Co-evolution between Pasteurellaceae and their hosts.</title>
        <authorList>
            <person name="Hansen M.J."/>
            <person name="Bojesen A.M."/>
            <person name="Planet P."/>
        </authorList>
    </citation>
    <scope>NUCLEOTIDE SEQUENCE</scope>
    <source>
        <strain evidence="6">146/S8/89</strain>
    </source>
</reference>
<feature type="transmembrane region" description="Helical" evidence="5">
    <location>
        <begin position="385"/>
        <end position="408"/>
    </location>
</feature>
<dbReference type="EMBL" id="LWID01000001">
    <property type="protein sequence ID" value="MDG6895514.1"/>
    <property type="molecule type" value="Genomic_DNA"/>
</dbReference>
<feature type="transmembrane region" description="Helical" evidence="5">
    <location>
        <begin position="12"/>
        <end position="32"/>
    </location>
</feature>
<feature type="transmembrane region" description="Helical" evidence="5">
    <location>
        <begin position="187"/>
        <end position="213"/>
    </location>
</feature>
<feature type="transmembrane region" description="Helical" evidence="5">
    <location>
        <begin position="84"/>
        <end position="112"/>
    </location>
</feature>
<evidence type="ECO:0000256" key="3">
    <source>
        <dbReference type="ARBA" id="ARBA00022989"/>
    </source>
</evidence>
<evidence type="ECO:0000256" key="5">
    <source>
        <dbReference type="SAM" id="Phobius"/>
    </source>
</evidence>
<feature type="transmembrane region" description="Helical" evidence="5">
    <location>
        <begin position="38"/>
        <end position="55"/>
    </location>
</feature>